<keyword evidence="1" id="KW-0238">DNA-binding</keyword>
<evidence type="ECO:0000256" key="1">
    <source>
        <dbReference type="ARBA" id="ARBA00023125"/>
    </source>
</evidence>
<sequence length="153" mass="17364">MAETGMRISEVLELRMEYVDLNTGRIIIKEGKGNKDRIVYINNGLLENLISYLERTAKGSTGLIFATRTGSQIDQNNINRMIETYRAKAGIEKHISAHTFRHSYATALLRETGNLSLVQRVLGHEDISTTQIYVHLADKDVEKQMVKPLFDLN</sequence>
<dbReference type="Gene3D" id="1.10.443.10">
    <property type="entry name" value="Intergrase catalytic core"/>
    <property type="match status" value="1"/>
</dbReference>
<dbReference type="InterPro" id="IPR011010">
    <property type="entry name" value="DNA_brk_join_enz"/>
</dbReference>
<dbReference type="AlphaFoldDB" id="A0A645ALQ4"/>
<reference evidence="4" key="1">
    <citation type="submission" date="2019-08" db="EMBL/GenBank/DDBJ databases">
        <authorList>
            <person name="Kucharzyk K."/>
            <person name="Murdoch R.W."/>
            <person name="Higgins S."/>
            <person name="Loffler F."/>
        </authorList>
    </citation>
    <scope>NUCLEOTIDE SEQUENCE</scope>
</reference>
<protein>
    <submittedName>
        <fullName evidence="4">Tyrosine recombinase XerD</fullName>
    </submittedName>
</protein>
<comment type="caution">
    <text evidence="4">The sequence shown here is derived from an EMBL/GenBank/DDBJ whole genome shotgun (WGS) entry which is preliminary data.</text>
</comment>
<dbReference type="PROSITE" id="PS51898">
    <property type="entry name" value="TYR_RECOMBINASE"/>
    <property type="match status" value="1"/>
</dbReference>
<organism evidence="4">
    <name type="scientific">bioreactor metagenome</name>
    <dbReference type="NCBI Taxonomy" id="1076179"/>
    <lineage>
        <taxon>unclassified sequences</taxon>
        <taxon>metagenomes</taxon>
        <taxon>ecological metagenomes</taxon>
    </lineage>
</organism>
<feature type="domain" description="Tyr recombinase" evidence="3">
    <location>
        <begin position="1"/>
        <end position="146"/>
    </location>
</feature>
<gene>
    <name evidence="4" type="primary">xerD_66</name>
    <name evidence="4" type="ORF">SDC9_98514</name>
</gene>
<dbReference type="GO" id="GO:0015074">
    <property type="term" value="P:DNA integration"/>
    <property type="evidence" value="ECO:0007669"/>
    <property type="project" value="InterPro"/>
</dbReference>
<proteinExistence type="predicted"/>
<keyword evidence="2" id="KW-0233">DNA recombination</keyword>
<dbReference type="InterPro" id="IPR013762">
    <property type="entry name" value="Integrase-like_cat_sf"/>
</dbReference>
<dbReference type="GO" id="GO:0003677">
    <property type="term" value="F:DNA binding"/>
    <property type="evidence" value="ECO:0007669"/>
    <property type="project" value="UniProtKB-KW"/>
</dbReference>
<evidence type="ECO:0000259" key="3">
    <source>
        <dbReference type="PROSITE" id="PS51898"/>
    </source>
</evidence>
<dbReference type="Pfam" id="PF00589">
    <property type="entry name" value="Phage_integrase"/>
    <property type="match status" value="1"/>
</dbReference>
<accession>A0A645ALQ4</accession>
<dbReference type="EMBL" id="VSSQ01013561">
    <property type="protein sequence ID" value="MPM51763.1"/>
    <property type="molecule type" value="Genomic_DNA"/>
</dbReference>
<dbReference type="PANTHER" id="PTHR30349">
    <property type="entry name" value="PHAGE INTEGRASE-RELATED"/>
    <property type="match status" value="1"/>
</dbReference>
<dbReference type="InterPro" id="IPR050090">
    <property type="entry name" value="Tyrosine_recombinase_XerCD"/>
</dbReference>
<dbReference type="SUPFAM" id="SSF56349">
    <property type="entry name" value="DNA breaking-rejoining enzymes"/>
    <property type="match status" value="1"/>
</dbReference>
<dbReference type="InterPro" id="IPR002104">
    <property type="entry name" value="Integrase_catalytic"/>
</dbReference>
<dbReference type="PANTHER" id="PTHR30349:SF41">
    <property type="entry name" value="INTEGRASE_RECOMBINASE PROTEIN MJ0367-RELATED"/>
    <property type="match status" value="1"/>
</dbReference>
<evidence type="ECO:0000313" key="4">
    <source>
        <dbReference type="EMBL" id="MPM51763.1"/>
    </source>
</evidence>
<evidence type="ECO:0000256" key="2">
    <source>
        <dbReference type="ARBA" id="ARBA00023172"/>
    </source>
</evidence>
<dbReference type="GO" id="GO:0006310">
    <property type="term" value="P:DNA recombination"/>
    <property type="evidence" value="ECO:0007669"/>
    <property type="project" value="UniProtKB-KW"/>
</dbReference>
<name>A0A645ALQ4_9ZZZZ</name>